<gene>
    <name evidence="1" type="ORF">DI598_11030</name>
</gene>
<name>A0A2W5ETM2_9SPHI</name>
<dbReference type="SMART" id="SM01149">
    <property type="entry name" value="DUF1237"/>
    <property type="match status" value="1"/>
</dbReference>
<evidence type="ECO:0000313" key="1">
    <source>
        <dbReference type="EMBL" id="PZP47371.1"/>
    </source>
</evidence>
<evidence type="ECO:0000313" key="2">
    <source>
        <dbReference type="Proteomes" id="UP000249645"/>
    </source>
</evidence>
<sequence length="475" mass="53923">MERRNFLKKSLLASGSVIAAQSVFGRAMAGSDFPIVRIPEAQRRFKSPAVEKLINEIKTNIGNKELAWIFENCFPNTLDTTVEHYTVSGKSETYVITGDIDAMWLRDSSAQVWPYIPLCKTDKELAKMIEGVINKQVKCILLDPYANAFYKDGKQVSEWASDLTDMKPGVHERKWEIDSLCYSIRLAHGYWKETGSTAIFSADWDKAMELIIQTFKEQQRILDDGPYHFQRKTEKATDTLPMSGYGYPTNPNGLICSMFRPSDDATVFPYLIPSNIFAIISLQNLAEIWESRGKAPELARSARELARTVWQAVQSYGTTFHPKYGKIYAFEANGYGSFNLMDDGNIPSLLSLPYLTHSGNTDDVIYQNTRKYVLSTDNPFFYKGSAAEGIGSPHTGKDQIWHLGIIMRALTSNNKEEIAKCLKMIQTTHAGTGFMHESFDKDIPMNFSRKWFAWANTLCGELIWKVYRENKTLLD</sequence>
<dbReference type="GO" id="GO:0005975">
    <property type="term" value="P:carbohydrate metabolic process"/>
    <property type="evidence" value="ECO:0007669"/>
    <property type="project" value="InterPro"/>
</dbReference>
<protein>
    <submittedName>
        <fullName evidence="1">Metal-independent alpha-mannosidase</fullName>
    </submittedName>
</protein>
<dbReference type="PIRSF" id="PIRSF028846">
    <property type="entry name" value="UCP028846"/>
    <property type="match status" value="1"/>
</dbReference>
<dbReference type="EMBL" id="QFOI01000194">
    <property type="protein sequence ID" value="PZP47371.1"/>
    <property type="molecule type" value="Genomic_DNA"/>
</dbReference>
<dbReference type="Pfam" id="PF06824">
    <property type="entry name" value="Glyco_hydro_125"/>
    <property type="match status" value="1"/>
</dbReference>
<dbReference type="InterPro" id="IPR012341">
    <property type="entry name" value="6hp_glycosidase-like_sf"/>
</dbReference>
<accession>A0A2W5ETM2</accession>
<dbReference type="SUPFAM" id="SSF48208">
    <property type="entry name" value="Six-hairpin glycosidases"/>
    <property type="match status" value="1"/>
</dbReference>
<dbReference type="Gene3D" id="1.50.10.10">
    <property type="match status" value="1"/>
</dbReference>
<dbReference type="Proteomes" id="UP000249645">
    <property type="component" value="Unassembled WGS sequence"/>
</dbReference>
<comment type="caution">
    <text evidence="1">The sequence shown here is derived from an EMBL/GenBank/DDBJ whole genome shotgun (WGS) entry which is preliminary data.</text>
</comment>
<dbReference type="PANTHER" id="PTHR31047:SF0">
    <property type="entry name" value="MEIOTICALLY UP-REGULATED GENE 157 PROTEIN"/>
    <property type="match status" value="1"/>
</dbReference>
<dbReference type="PANTHER" id="PTHR31047">
    <property type="entry name" value="MEIOTICALLY UP-REGULATED GENE 157 PROTEIN"/>
    <property type="match status" value="1"/>
</dbReference>
<dbReference type="AlphaFoldDB" id="A0A2W5ETM2"/>
<reference evidence="1 2" key="1">
    <citation type="submission" date="2017-11" db="EMBL/GenBank/DDBJ databases">
        <title>Infants hospitalized years apart are colonized by the same room-sourced microbial strains.</title>
        <authorList>
            <person name="Brooks B."/>
            <person name="Olm M.R."/>
            <person name="Firek B.A."/>
            <person name="Baker R."/>
            <person name="Thomas B.C."/>
            <person name="Morowitz M.J."/>
            <person name="Banfield J.F."/>
        </authorList>
    </citation>
    <scope>NUCLEOTIDE SEQUENCE [LARGE SCALE GENOMIC DNA]</scope>
    <source>
        <strain evidence="1">S2_009_000_R2_76</strain>
    </source>
</reference>
<organism evidence="1 2">
    <name type="scientific">Pseudopedobacter saltans</name>
    <dbReference type="NCBI Taxonomy" id="151895"/>
    <lineage>
        <taxon>Bacteria</taxon>
        <taxon>Pseudomonadati</taxon>
        <taxon>Bacteroidota</taxon>
        <taxon>Sphingobacteriia</taxon>
        <taxon>Sphingobacteriales</taxon>
        <taxon>Sphingobacteriaceae</taxon>
        <taxon>Pseudopedobacter</taxon>
    </lineage>
</organism>
<dbReference type="InterPro" id="IPR008313">
    <property type="entry name" value="GH125"/>
</dbReference>
<dbReference type="InterPro" id="IPR008928">
    <property type="entry name" value="6-hairpin_glycosidase_sf"/>
</dbReference>
<proteinExistence type="predicted"/>